<feature type="region of interest" description="Disordered" evidence="1">
    <location>
        <begin position="1"/>
        <end position="39"/>
    </location>
</feature>
<evidence type="ECO:0000256" key="1">
    <source>
        <dbReference type="SAM" id="MobiDB-lite"/>
    </source>
</evidence>
<proteinExistence type="predicted"/>
<gene>
    <name evidence="2" type="ORF">BO85DRAFT_445020</name>
</gene>
<protein>
    <submittedName>
        <fullName evidence="2">Uncharacterized protein</fullName>
    </submittedName>
</protein>
<dbReference type="GeneID" id="37162567"/>
<sequence>MPSMWSISVSVTGGSHSQGNRKDLWTKKRNEMKTRKKKRCKGGWLTGKVGVEDGKVGSQSDQWSVSCKYPAGITRTTEDPTWNFIRAHNRGHC</sequence>
<dbReference type="AlphaFoldDB" id="A0A8G1R9F6"/>
<organism evidence="2 3">
    <name type="scientific">Aspergillus piperis CBS 112811</name>
    <dbReference type="NCBI Taxonomy" id="1448313"/>
    <lineage>
        <taxon>Eukaryota</taxon>
        <taxon>Fungi</taxon>
        <taxon>Dikarya</taxon>
        <taxon>Ascomycota</taxon>
        <taxon>Pezizomycotina</taxon>
        <taxon>Eurotiomycetes</taxon>
        <taxon>Eurotiomycetidae</taxon>
        <taxon>Eurotiales</taxon>
        <taxon>Aspergillaceae</taxon>
        <taxon>Aspergillus</taxon>
        <taxon>Aspergillus subgen. Circumdati</taxon>
    </lineage>
</organism>
<reference evidence="2 3" key="1">
    <citation type="submission" date="2018-02" db="EMBL/GenBank/DDBJ databases">
        <title>The genomes of Aspergillus section Nigri reveals drivers in fungal speciation.</title>
        <authorList>
            <consortium name="DOE Joint Genome Institute"/>
            <person name="Vesth T.C."/>
            <person name="Nybo J."/>
            <person name="Theobald S."/>
            <person name="Brandl J."/>
            <person name="Frisvad J.C."/>
            <person name="Nielsen K.F."/>
            <person name="Lyhne E.K."/>
            <person name="Kogle M.E."/>
            <person name="Kuo A."/>
            <person name="Riley R."/>
            <person name="Clum A."/>
            <person name="Nolan M."/>
            <person name="Lipzen A."/>
            <person name="Salamov A."/>
            <person name="Henrissat B."/>
            <person name="Wiebenga A."/>
            <person name="De vries R.P."/>
            <person name="Grigoriev I.V."/>
            <person name="Mortensen U.H."/>
            <person name="Andersen M.R."/>
            <person name="Baker S.E."/>
        </authorList>
    </citation>
    <scope>NUCLEOTIDE SEQUENCE [LARGE SCALE GENOMIC DNA]</scope>
    <source>
        <strain evidence="2 3">CBS 112811</strain>
    </source>
</reference>
<evidence type="ECO:0000313" key="2">
    <source>
        <dbReference type="EMBL" id="RAH61577.1"/>
    </source>
</evidence>
<evidence type="ECO:0000313" key="3">
    <source>
        <dbReference type="Proteomes" id="UP000249526"/>
    </source>
</evidence>
<accession>A0A8G1R9F6</accession>
<keyword evidence="3" id="KW-1185">Reference proteome</keyword>
<dbReference type="EMBL" id="KZ825055">
    <property type="protein sequence ID" value="RAH61577.1"/>
    <property type="molecule type" value="Genomic_DNA"/>
</dbReference>
<name>A0A8G1R9F6_9EURO</name>
<feature type="compositionally biased region" description="Basic and acidic residues" evidence="1">
    <location>
        <begin position="20"/>
        <end position="33"/>
    </location>
</feature>
<dbReference type="Proteomes" id="UP000249526">
    <property type="component" value="Unassembled WGS sequence"/>
</dbReference>
<feature type="compositionally biased region" description="Polar residues" evidence="1">
    <location>
        <begin position="1"/>
        <end position="18"/>
    </location>
</feature>
<dbReference type="RefSeq" id="XP_025519499.1">
    <property type="nucleotide sequence ID" value="XM_025659165.1"/>
</dbReference>